<evidence type="ECO:0000256" key="1">
    <source>
        <dbReference type="ARBA" id="ARBA00006303"/>
    </source>
</evidence>
<dbReference type="InterPro" id="IPR004365">
    <property type="entry name" value="NA-bd_OB_tRNA"/>
</dbReference>
<evidence type="ECO:0000256" key="6">
    <source>
        <dbReference type="ARBA" id="ARBA00023146"/>
    </source>
</evidence>
<dbReference type="SUPFAM" id="SSF50249">
    <property type="entry name" value="Nucleic acid-binding proteins"/>
    <property type="match status" value="1"/>
</dbReference>
<dbReference type="PRINTS" id="PR01042">
    <property type="entry name" value="TRNASYNTHASP"/>
</dbReference>
<dbReference type="STRING" id="329046.A0A1Y2CRK5"/>
<dbReference type="InterPro" id="IPR004115">
    <property type="entry name" value="GAD-like_sf"/>
</dbReference>
<gene>
    <name evidence="8" type="ORF">BCR33DRAFT_713951</name>
</gene>
<keyword evidence="9" id="KW-1185">Reference proteome</keyword>
<dbReference type="NCBIfam" id="TIGR00459">
    <property type="entry name" value="aspS_bact"/>
    <property type="match status" value="1"/>
</dbReference>
<dbReference type="GO" id="GO:0003676">
    <property type="term" value="F:nucleic acid binding"/>
    <property type="evidence" value="ECO:0007669"/>
    <property type="project" value="InterPro"/>
</dbReference>
<dbReference type="PROSITE" id="PS50862">
    <property type="entry name" value="AA_TRNA_LIGASE_II"/>
    <property type="match status" value="1"/>
</dbReference>
<dbReference type="GO" id="GO:0005739">
    <property type="term" value="C:mitochondrion"/>
    <property type="evidence" value="ECO:0007669"/>
    <property type="project" value="TreeGrafter"/>
</dbReference>
<evidence type="ECO:0000256" key="5">
    <source>
        <dbReference type="ARBA" id="ARBA00022917"/>
    </source>
</evidence>
<keyword evidence="4" id="KW-0067">ATP-binding</keyword>
<name>A0A1Y2CRK5_9FUNG</name>
<dbReference type="GO" id="GO:0004815">
    <property type="term" value="F:aspartate-tRNA ligase activity"/>
    <property type="evidence" value="ECO:0007669"/>
    <property type="project" value="TreeGrafter"/>
</dbReference>
<dbReference type="Gene3D" id="3.30.1360.30">
    <property type="entry name" value="GAD-like domain"/>
    <property type="match status" value="1"/>
</dbReference>
<keyword evidence="3" id="KW-0547">Nucleotide-binding</keyword>
<dbReference type="AlphaFoldDB" id="A0A1Y2CRK5"/>
<dbReference type="InterPro" id="IPR006195">
    <property type="entry name" value="aa-tRNA-synth_II"/>
</dbReference>
<dbReference type="InterPro" id="IPR012340">
    <property type="entry name" value="NA-bd_OB-fold"/>
</dbReference>
<proteinExistence type="inferred from homology"/>
<dbReference type="HAMAP" id="MF_00044">
    <property type="entry name" value="Asp_tRNA_synth_type1"/>
    <property type="match status" value="1"/>
</dbReference>
<dbReference type="GO" id="GO:0006422">
    <property type="term" value="P:aspartyl-tRNA aminoacylation"/>
    <property type="evidence" value="ECO:0007669"/>
    <property type="project" value="TreeGrafter"/>
</dbReference>
<dbReference type="EMBL" id="MCGO01000009">
    <property type="protein sequence ID" value="ORY49632.1"/>
    <property type="molecule type" value="Genomic_DNA"/>
</dbReference>
<dbReference type="Proteomes" id="UP000193642">
    <property type="component" value="Unassembled WGS sequence"/>
</dbReference>
<dbReference type="Pfam" id="PF01336">
    <property type="entry name" value="tRNA_anti-codon"/>
    <property type="match status" value="1"/>
</dbReference>
<keyword evidence="6" id="KW-0030">Aminoacyl-tRNA synthetase</keyword>
<dbReference type="InterPro" id="IPR047090">
    <property type="entry name" value="AspRS_core"/>
</dbReference>
<protein>
    <recommendedName>
        <fullName evidence="7">Aminoacyl-transfer RNA synthetases class-II family profile domain-containing protein</fullName>
    </recommendedName>
</protein>
<evidence type="ECO:0000256" key="4">
    <source>
        <dbReference type="ARBA" id="ARBA00022840"/>
    </source>
</evidence>
<dbReference type="GO" id="GO:0005524">
    <property type="term" value="F:ATP binding"/>
    <property type="evidence" value="ECO:0007669"/>
    <property type="project" value="UniProtKB-KW"/>
</dbReference>
<dbReference type="PANTHER" id="PTHR22594">
    <property type="entry name" value="ASPARTYL/LYSYL-TRNA SYNTHETASE"/>
    <property type="match status" value="1"/>
</dbReference>
<evidence type="ECO:0000313" key="9">
    <source>
        <dbReference type="Proteomes" id="UP000193642"/>
    </source>
</evidence>
<dbReference type="SUPFAM" id="SSF55681">
    <property type="entry name" value="Class II aaRS and biotin synthetases"/>
    <property type="match status" value="1"/>
</dbReference>
<evidence type="ECO:0000313" key="8">
    <source>
        <dbReference type="EMBL" id="ORY49632.1"/>
    </source>
</evidence>
<comment type="similarity">
    <text evidence="1">Belongs to the class-II aminoacyl-tRNA synthetase family. Type 1 subfamily.</text>
</comment>
<dbReference type="PANTHER" id="PTHR22594:SF5">
    <property type="entry name" value="ASPARTATE--TRNA LIGASE, MITOCHONDRIAL"/>
    <property type="match status" value="1"/>
</dbReference>
<dbReference type="OrthoDB" id="439710at2759"/>
<dbReference type="Gene3D" id="2.40.50.140">
    <property type="entry name" value="Nucleic acid-binding proteins"/>
    <property type="match status" value="1"/>
</dbReference>
<dbReference type="InterPro" id="IPR004364">
    <property type="entry name" value="Aa-tRNA-synt_II"/>
</dbReference>
<evidence type="ECO:0000259" key="7">
    <source>
        <dbReference type="PROSITE" id="PS50862"/>
    </source>
</evidence>
<evidence type="ECO:0000256" key="2">
    <source>
        <dbReference type="ARBA" id="ARBA00022598"/>
    </source>
</evidence>
<dbReference type="CDD" id="cd00777">
    <property type="entry name" value="AspRS_core"/>
    <property type="match status" value="1"/>
</dbReference>
<dbReference type="NCBIfam" id="NF001750">
    <property type="entry name" value="PRK00476.1"/>
    <property type="match status" value="1"/>
</dbReference>
<keyword evidence="5" id="KW-0648">Protein biosynthesis</keyword>
<keyword evidence="2" id="KW-0436">Ligase</keyword>
<evidence type="ECO:0000256" key="3">
    <source>
        <dbReference type="ARBA" id="ARBA00022741"/>
    </source>
</evidence>
<organism evidence="8 9">
    <name type="scientific">Rhizoclosmatium globosum</name>
    <dbReference type="NCBI Taxonomy" id="329046"/>
    <lineage>
        <taxon>Eukaryota</taxon>
        <taxon>Fungi</taxon>
        <taxon>Fungi incertae sedis</taxon>
        <taxon>Chytridiomycota</taxon>
        <taxon>Chytridiomycota incertae sedis</taxon>
        <taxon>Chytridiomycetes</taxon>
        <taxon>Chytridiales</taxon>
        <taxon>Chytriomycetaceae</taxon>
        <taxon>Rhizoclosmatium</taxon>
    </lineage>
</organism>
<reference evidence="8 9" key="1">
    <citation type="submission" date="2016-07" db="EMBL/GenBank/DDBJ databases">
        <title>Pervasive Adenine N6-methylation of Active Genes in Fungi.</title>
        <authorList>
            <consortium name="DOE Joint Genome Institute"/>
            <person name="Mondo S.J."/>
            <person name="Dannebaum R.O."/>
            <person name="Kuo R.C."/>
            <person name="Labutti K."/>
            <person name="Haridas S."/>
            <person name="Kuo A."/>
            <person name="Salamov A."/>
            <person name="Ahrendt S.R."/>
            <person name="Lipzen A."/>
            <person name="Sullivan W."/>
            <person name="Andreopoulos W.B."/>
            <person name="Clum A."/>
            <person name="Lindquist E."/>
            <person name="Daum C."/>
            <person name="Ramamoorthy G.K."/>
            <person name="Gryganskyi A."/>
            <person name="Culley D."/>
            <person name="Magnuson J.K."/>
            <person name="James T.Y."/>
            <person name="O'Malley M.A."/>
            <person name="Stajich J.E."/>
            <person name="Spatafora J.W."/>
            <person name="Visel A."/>
            <person name="Grigoriev I.V."/>
        </authorList>
    </citation>
    <scope>NUCLEOTIDE SEQUENCE [LARGE SCALE GENOMIC DNA]</scope>
    <source>
        <strain evidence="8 9">JEL800</strain>
    </source>
</reference>
<dbReference type="InterPro" id="IPR004524">
    <property type="entry name" value="Asp-tRNA-ligase_1"/>
</dbReference>
<dbReference type="Gene3D" id="3.30.930.10">
    <property type="entry name" value="Bira Bifunctional Protein, Domain 2"/>
    <property type="match status" value="1"/>
</dbReference>
<dbReference type="InterPro" id="IPR045864">
    <property type="entry name" value="aa-tRNA-synth_II/BPL/LPL"/>
</dbReference>
<dbReference type="InterPro" id="IPR002312">
    <property type="entry name" value="Asp/Asn-tRNA-synth_IIb"/>
</dbReference>
<sequence>MSHFVRRALSTAAQPARINIGSATAAGAGSVVQVAGWLGGRPKRIGTSLVFGSLRDWTGTVQLVATDEAASAALLDASPESVVRVVGTLRAKHGAGNSLELNVDKFELLNKADALPFDTHQKALAPGSATRPNDETLLKYRYIELRQPWLASNLQTRSKTAFTIRSLLNDEGFIEVETPCLFKSTPEGAREFLVPTRTKGMFFALPQSPQQFKQVLMAGGVEKYFQFARCFRDEAVGADRQQEFTQVDLEMSFVKQRDIMGLIERMICKVWKDIMHTEISSPFRVITYNEAMSRYGSDKPDTRYGLEVQNVSAFFEANPSAADASRNMFEAIVVPNGSKLLNSKKVASILNTIQQESFPYYGGSVSPRDLVARNVKSENLTSWANGFASDFTISPAFYSHINAQPGDLVFLNQRKPGYLGGHTIMGRTRLITAKTMVESNVLVIPPDQWNFLWVVDFPLFTPVAEPASGPGAAVLEATHHPFTAPMEEDAHHLRTNPQLCRAQHYDIVLNGCEIGGGSIRAHNPDTQRYILSQILKLSDEKIQTDFGHLLDALRFGCPPHGGIALGFDRFVSILCGASSIRDVIAFPKLKGGDLFAGSPTLVGEKALETYHIKVKE</sequence>
<feature type="domain" description="Aminoacyl-transfer RNA synthetases class-II family profile" evidence="7">
    <location>
        <begin position="164"/>
        <end position="599"/>
    </location>
</feature>
<dbReference type="Pfam" id="PF00152">
    <property type="entry name" value="tRNA-synt_2"/>
    <property type="match status" value="1"/>
</dbReference>
<comment type="caution">
    <text evidence="8">The sequence shown here is derived from an EMBL/GenBank/DDBJ whole genome shotgun (WGS) entry which is preliminary data.</text>
</comment>
<accession>A0A1Y2CRK5</accession>